<dbReference type="CDD" id="cd17546">
    <property type="entry name" value="REC_hyHK_CKI1_RcsC-like"/>
    <property type="match status" value="1"/>
</dbReference>
<gene>
    <name evidence="4" type="ORF">S06H3_56866</name>
</gene>
<evidence type="ECO:0000256" key="1">
    <source>
        <dbReference type="ARBA" id="ARBA00022553"/>
    </source>
</evidence>
<organism evidence="4">
    <name type="scientific">marine sediment metagenome</name>
    <dbReference type="NCBI Taxonomy" id="412755"/>
    <lineage>
        <taxon>unclassified sequences</taxon>
        <taxon>metagenomes</taxon>
        <taxon>ecological metagenomes</taxon>
    </lineage>
</organism>
<protein>
    <recommendedName>
        <fullName evidence="3">Response regulatory domain-containing protein</fullName>
    </recommendedName>
</protein>
<comment type="caution">
    <text evidence="4">The sequence shown here is derived from an EMBL/GenBank/DDBJ whole genome shotgun (WGS) entry which is preliminary data.</text>
</comment>
<sequence>EEGTGSIFSLVIPAGLDVTKQPALDMCIDHIEPRKEETGQSEFTGHILVAEDVKTNQMLIKLLLKQMGLEVTIAEDGSEVVQKALAQQFDLIFMDIQMPKMNGYEATKTLRNKGVKTPIIALTASAMSGDEGKCICAGCDDYLSKPLDRQKLLEKIRKYLPVENEALSEKANSVKSQVDELAGLCCGQIPQESSLKETVGNEDSKEILNWDELIGRLGDEELLKEVV</sequence>
<dbReference type="Pfam" id="PF00072">
    <property type="entry name" value="Response_reg"/>
    <property type="match status" value="1"/>
</dbReference>
<dbReference type="Gene3D" id="3.40.50.2300">
    <property type="match status" value="1"/>
</dbReference>
<dbReference type="PROSITE" id="PS50110">
    <property type="entry name" value="RESPONSE_REGULATORY"/>
    <property type="match status" value="1"/>
</dbReference>
<feature type="domain" description="Response regulatory" evidence="3">
    <location>
        <begin position="46"/>
        <end position="160"/>
    </location>
</feature>
<dbReference type="SUPFAM" id="SSF52172">
    <property type="entry name" value="CheY-like"/>
    <property type="match status" value="1"/>
</dbReference>
<feature type="non-terminal residue" evidence="4">
    <location>
        <position position="1"/>
    </location>
</feature>
<dbReference type="InterPro" id="IPR001789">
    <property type="entry name" value="Sig_transdc_resp-reg_receiver"/>
</dbReference>
<keyword evidence="1" id="KW-0597">Phosphoprotein</keyword>
<evidence type="ECO:0000313" key="4">
    <source>
        <dbReference type="EMBL" id="GAI55836.1"/>
    </source>
</evidence>
<dbReference type="EMBL" id="BARV01036628">
    <property type="protein sequence ID" value="GAI55836.1"/>
    <property type="molecule type" value="Genomic_DNA"/>
</dbReference>
<keyword evidence="2" id="KW-0902">Two-component regulatory system</keyword>
<dbReference type="PANTHER" id="PTHR45339:SF1">
    <property type="entry name" value="HYBRID SIGNAL TRANSDUCTION HISTIDINE KINASE J"/>
    <property type="match status" value="1"/>
</dbReference>
<evidence type="ECO:0000259" key="3">
    <source>
        <dbReference type="PROSITE" id="PS50110"/>
    </source>
</evidence>
<dbReference type="SMART" id="SM00448">
    <property type="entry name" value="REC"/>
    <property type="match status" value="1"/>
</dbReference>
<reference evidence="4" key="1">
    <citation type="journal article" date="2014" name="Front. Microbiol.">
        <title>High frequency of phylogenetically diverse reductive dehalogenase-homologous genes in deep subseafloor sedimentary metagenomes.</title>
        <authorList>
            <person name="Kawai M."/>
            <person name="Futagami T."/>
            <person name="Toyoda A."/>
            <person name="Takaki Y."/>
            <person name="Nishi S."/>
            <person name="Hori S."/>
            <person name="Arai W."/>
            <person name="Tsubouchi T."/>
            <person name="Morono Y."/>
            <person name="Uchiyama I."/>
            <person name="Ito T."/>
            <person name="Fujiyama A."/>
            <person name="Inagaki F."/>
            <person name="Takami H."/>
        </authorList>
    </citation>
    <scope>NUCLEOTIDE SEQUENCE</scope>
    <source>
        <strain evidence="4">Expedition CK06-06</strain>
    </source>
</reference>
<proteinExistence type="predicted"/>
<dbReference type="AlphaFoldDB" id="X1QM11"/>
<evidence type="ECO:0000256" key="2">
    <source>
        <dbReference type="ARBA" id="ARBA00023012"/>
    </source>
</evidence>
<name>X1QM11_9ZZZZ</name>
<dbReference type="InterPro" id="IPR011006">
    <property type="entry name" value="CheY-like_superfamily"/>
</dbReference>
<dbReference type="GO" id="GO:0000160">
    <property type="term" value="P:phosphorelay signal transduction system"/>
    <property type="evidence" value="ECO:0007669"/>
    <property type="project" value="UniProtKB-KW"/>
</dbReference>
<dbReference type="PANTHER" id="PTHR45339">
    <property type="entry name" value="HYBRID SIGNAL TRANSDUCTION HISTIDINE KINASE J"/>
    <property type="match status" value="1"/>
</dbReference>
<accession>X1QM11</accession>
<feature type="non-terminal residue" evidence="4">
    <location>
        <position position="227"/>
    </location>
</feature>